<dbReference type="InterPro" id="IPR045732">
    <property type="entry name" value="DUF6086"/>
</dbReference>
<dbReference type="EMBL" id="BAABJQ010000007">
    <property type="protein sequence ID" value="GAA5185749.1"/>
    <property type="molecule type" value="Genomic_DNA"/>
</dbReference>
<dbReference type="Pfam" id="PF19564">
    <property type="entry name" value="DUF6086"/>
    <property type="match status" value="1"/>
</dbReference>
<gene>
    <name evidence="1" type="ORF">GCM10023322_30460</name>
</gene>
<reference evidence="2" key="1">
    <citation type="journal article" date="2019" name="Int. J. Syst. Evol. Microbiol.">
        <title>The Global Catalogue of Microorganisms (GCM) 10K type strain sequencing project: providing services to taxonomists for standard genome sequencing and annotation.</title>
        <authorList>
            <consortium name="The Broad Institute Genomics Platform"/>
            <consortium name="The Broad Institute Genome Sequencing Center for Infectious Disease"/>
            <person name="Wu L."/>
            <person name="Ma J."/>
        </authorList>
    </citation>
    <scope>NUCLEOTIDE SEQUENCE [LARGE SCALE GENOMIC DNA]</scope>
    <source>
        <strain evidence="2">JCM 18304</strain>
    </source>
</reference>
<accession>A0ABP9RTQ4</accession>
<sequence>MGQIYEVDGRVVWDVALRASRLFIGALHGMSEAIRLPSGIALIEDDTYGIDAGQFKPFVVEAVGSLTRTDHDVWQLLGRGVLVSCLALLYRVEGEWLSRPPVSPELLADALRFESRMAR</sequence>
<organism evidence="1 2">
    <name type="scientific">Rugosimonospora acidiphila</name>
    <dbReference type="NCBI Taxonomy" id="556531"/>
    <lineage>
        <taxon>Bacteria</taxon>
        <taxon>Bacillati</taxon>
        <taxon>Actinomycetota</taxon>
        <taxon>Actinomycetes</taxon>
        <taxon>Micromonosporales</taxon>
        <taxon>Micromonosporaceae</taxon>
        <taxon>Rugosimonospora</taxon>
    </lineage>
</organism>
<proteinExistence type="predicted"/>
<keyword evidence="2" id="KW-1185">Reference proteome</keyword>
<protein>
    <submittedName>
        <fullName evidence="1">Uncharacterized protein</fullName>
    </submittedName>
</protein>
<dbReference type="Proteomes" id="UP001501570">
    <property type="component" value="Unassembled WGS sequence"/>
</dbReference>
<name>A0ABP9RTQ4_9ACTN</name>
<evidence type="ECO:0000313" key="2">
    <source>
        <dbReference type="Proteomes" id="UP001501570"/>
    </source>
</evidence>
<comment type="caution">
    <text evidence="1">The sequence shown here is derived from an EMBL/GenBank/DDBJ whole genome shotgun (WGS) entry which is preliminary data.</text>
</comment>
<evidence type="ECO:0000313" key="1">
    <source>
        <dbReference type="EMBL" id="GAA5185749.1"/>
    </source>
</evidence>